<comment type="caution">
    <text evidence="2">The sequence shown here is derived from an EMBL/GenBank/DDBJ whole genome shotgun (WGS) entry which is preliminary data.</text>
</comment>
<evidence type="ECO:0000313" key="3">
    <source>
        <dbReference type="Proteomes" id="UP001229651"/>
    </source>
</evidence>
<sequence length="96" mass="10997">MACRRERARLRRALHTGEITLADWFTLADRDPDGVAARTRPIDLVRAWPGHRRTERAQAVLDALGIAKARRVRGLGKRQRAALIREMDTRMGRRDA</sequence>
<keyword evidence="3" id="KW-1185">Reference proteome</keyword>
<dbReference type="InterPro" id="IPR047806">
    <property type="entry name" value="IHF_actinobact"/>
</dbReference>
<evidence type="ECO:0000313" key="2">
    <source>
        <dbReference type="EMBL" id="MDQ0376513.1"/>
    </source>
</evidence>
<proteinExistence type="predicted"/>
<dbReference type="InterPro" id="IPR055201">
    <property type="entry name" value="IHF-like_H2TH"/>
</dbReference>
<accession>A0ABU0EMM0</accession>
<evidence type="ECO:0000259" key="1">
    <source>
        <dbReference type="Pfam" id="PF22525"/>
    </source>
</evidence>
<dbReference type="Gene3D" id="1.10.8.50">
    <property type="match status" value="1"/>
</dbReference>
<dbReference type="Proteomes" id="UP001229651">
    <property type="component" value="Unassembled WGS sequence"/>
</dbReference>
<organism evidence="2 3">
    <name type="scientific">Amycolatopsis thermophila</name>
    <dbReference type="NCBI Taxonomy" id="206084"/>
    <lineage>
        <taxon>Bacteria</taxon>
        <taxon>Bacillati</taxon>
        <taxon>Actinomycetota</taxon>
        <taxon>Actinomycetes</taxon>
        <taxon>Pseudonocardiales</taxon>
        <taxon>Pseudonocardiaceae</taxon>
        <taxon>Amycolatopsis</taxon>
    </lineage>
</organism>
<dbReference type="Pfam" id="PF22525">
    <property type="entry name" value="H2TH_5"/>
    <property type="match status" value="1"/>
</dbReference>
<dbReference type="NCBIfam" id="NF041260">
    <property type="entry name" value="actino_IHF"/>
    <property type="match status" value="1"/>
</dbReference>
<feature type="domain" description="Integration host factor-like helix-two turn-helix" evidence="1">
    <location>
        <begin position="16"/>
        <end position="86"/>
    </location>
</feature>
<dbReference type="EMBL" id="JAUSUT010000001">
    <property type="protein sequence ID" value="MDQ0376513.1"/>
    <property type="molecule type" value="Genomic_DNA"/>
</dbReference>
<name>A0ABU0EMM0_9PSEU</name>
<protein>
    <recommendedName>
        <fullName evidence="1">Integration host factor-like helix-two turn-helix domain-containing protein</fullName>
    </recommendedName>
</protein>
<gene>
    <name evidence="2" type="ORF">FB470_000507</name>
</gene>
<reference evidence="2 3" key="1">
    <citation type="submission" date="2023-07" db="EMBL/GenBank/DDBJ databases">
        <title>Sequencing the genomes of 1000 actinobacteria strains.</title>
        <authorList>
            <person name="Klenk H.-P."/>
        </authorList>
    </citation>
    <scope>NUCLEOTIDE SEQUENCE [LARGE SCALE GENOMIC DNA]</scope>
    <source>
        <strain evidence="2 3">DSM 45805</strain>
    </source>
</reference>